<dbReference type="RefSeq" id="WP_057909606.1">
    <property type="nucleotide sequence ID" value="NZ_AZGK01000010.1"/>
</dbReference>
<organism evidence="2 3">
    <name type="scientific">Lentilactobacillus parabuchneri DSM 5707 = NBRC 107865</name>
    <dbReference type="NCBI Taxonomy" id="1423784"/>
    <lineage>
        <taxon>Bacteria</taxon>
        <taxon>Bacillati</taxon>
        <taxon>Bacillota</taxon>
        <taxon>Bacilli</taxon>
        <taxon>Lactobacillales</taxon>
        <taxon>Lactobacillaceae</taxon>
        <taxon>Lentilactobacillus</taxon>
    </lineage>
</organism>
<dbReference type="GeneID" id="69802620"/>
<dbReference type="NCBIfam" id="TIGR01994">
    <property type="entry name" value="SUF_scaf_2"/>
    <property type="match status" value="1"/>
</dbReference>
<name>A0A0R1YUV1_9LACO</name>
<dbReference type="GO" id="GO:0016226">
    <property type="term" value="P:iron-sulfur cluster assembly"/>
    <property type="evidence" value="ECO:0007669"/>
    <property type="project" value="InterPro"/>
</dbReference>
<sequence>MGLAKLNELYKEVILENAQHPKHYGDLPQATGKLQLRNPTCGDVINVSVLIDHDQIEDLSFSGSGCTISQASASLMTMALLHQPVSRARELVMAFSHLITGESITSTDEDALGDAALVGSVAEFPARIKCAALAWHAVDEILGQKGADFND</sequence>
<dbReference type="EMBL" id="AZGK01000010">
    <property type="protein sequence ID" value="KRM46097.1"/>
    <property type="molecule type" value="Genomic_DNA"/>
</dbReference>
<dbReference type="GO" id="GO:0051536">
    <property type="term" value="F:iron-sulfur cluster binding"/>
    <property type="evidence" value="ECO:0007669"/>
    <property type="project" value="InterPro"/>
</dbReference>
<dbReference type="AlphaFoldDB" id="A0A0R1YUV1"/>
<dbReference type="InterPro" id="IPR002871">
    <property type="entry name" value="NIF_FeS_clus_asmbl_NifU_N"/>
</dbReference>
<protein>
    <submittedName>
        <fullName evidence="2">NifU family SUF system FeS assembly protein</fullName>
    </submittedName>
</protein>
<dbReference type="Proteomes" id="UP000051957">
    <property type="component" value="Unassembled WGS sequence"/>
</dbReference>
<dbReference type="CDD" id="cd06664">
    <property type="entry name" value="IscU_like"/>
    <property type="match status" value="1"/>
</dbReference>
<dbReference type="SUPFAM" id="SSF82649">
    <property type="entry name" value="SufE/NifU"/>
    <property type="match status" value="1"/>
</dbReference>
<evidence type="ECO:0000259" key="1">
    <source>
        <dbReference type="Pfam" id="PF01592"/>
    </source>
</evidence>
<accession>A0A0R1YUV1</accession>
<dbReference type="Pfam" id="PF01592">
    <property type="entry name" value="NifU_N"/>
    <property type="match status" value="1"/>
</dbReference>
<dbReference type="PANTHER" id="PTHR10093">
    <property type="entry name" value="IRON-SULFUR CLUSTER ASSEMBLY ENZYME NIFU HOMOLOG"/>
    <property type="match status" value="1"/>
</dbReference>
<comment type="caution">
    <text evidence="2">The sequence shown here is derived from an EMBL/GenBank/DDBJ whole genome shotgun (WGS) entry which is preliminary data.</text>
</comment>
<proteinExistence type="predicted"/>
<evidence type="ECO:0000313" key="3">
    <source>
        <dbReference type="Proteomes" id="UP000051957"/>
    </source>
</evidence>
<feature type="domain" description="NIF system FeS cluster assembly NifU N-terminal" evidence="1">
    <location>
        <begin position="10"/>
        <end position="130"/>
    </location>
</feature>
<reference evidence="2 3" key="1">
    <citation type="journal article" date="2015" name="Genome Announc.">
        <title>Expanding the biotechnology potential of lactobacilli through comparative genomics of 213 strains and associated genera.</title>
        <authorList>
            <person name="Sun Z."/>
            <person name="Harris H.M."/>
            <person name="McCann A."/>
            <person name="Guo C."/>
            <person name="Argimon S."/>
            <person name="Zhang W."/>
            <person name="Yang X."/>
            <person name="Jeffery I.B."/>
            <person name="Cooney J.C."/>
            <person name="Kagawa T.F."/>
            <person name="Liu W."/>
            <person name="Song Y."/>
            <person name="Salvetti E."/>
            <person name="Wrobel A."/>
            <person name="Rasinkangas P."/>
            <person name="Parkhill J."/>
            <person name="Rea M.C."/>
            <person name="O'Sullivan O."/>
            <person name="Ritari J."/>
            <person name="Douillard F.P."/>
            <person name="Paul Ross R."/>
            <person name="Yang R."/>
            <person name="Briner A.E."/>
            <person name="Felis G.E."/>
            <person name="de Vos W.M."/>
            <person name="Barrangou R."/>
            <person name="Klaenhammer T.R."/>
            <person name="Caufield P.W."/>
            <person name="Cui Y."/>
            <person name="Zhang H."/>
            <person name="O'Toole P.W."/>
        </authorList>
    </citation>
    <scope>NUCLEOTIDE SEQUENCE [LARGE SCALE GENOMIC DNA]</scope>
    <source>
        <strain evidence="2 3">DSM 5707</strain>
    </source>
</reference>
<dbReference type="PATRIC" id="fig|1423784.4.peg.540"/>
<evidence type="ECO:0000313" key="2">
    <source>
        <dbReference type="EMBL" id="KRM46097.1"/>
    </source>
</evidence>
<gene>
    <name evidence="2" type="ORF">FC51_GL000546</name>
</gene>
<dbReference type="Gene3D" id="3.90.1010.10">
    <property type="match status" value="1"/>
</dbReference>
<dbReference type="GO" id="GO:0005506">
    <property type="term" value="F:iron ion binding"/>
    <property type="evidence" value="ECO:0007669"/>
    <property type="project" value="InterPro"/>
</dbReference>